<evidence type="ECO:0000256" key="5">
    <source>
        <dbReference type="ARBA" id="ARBA00022777"/>
    </source>
</evidence>
<reference evidence="9 10" key="1">
    <citation type="submission" date="2019-06" db="EMBL/GenBank/DDBJ databases">
        <title>Whole genome sequence for Cellvibrionaceae sp. R142.</title>
        <authorList>
            <person name="Wang G."/>
        </authorList>
    </citation>
    <scope>NUCLEOTIDE SEQUENCE [LARGE SCALE GENOMIC DNA]</scope>
    <source>
        <strain evidence="9 10">R142</strain>
    </source>
</reference>
<gene>
    <name evidence="9" type="primary">folK</name>
    <name evidence="9" type="ORF">FKG94_19325</name>
</gene>
<dbReference type="Proteomes" id="UP000319732">
    <property type="component" value="Unassembled WGS sequence"/>
</dbReference>
<dbReference type="Gene3D" id="3.30.70.560">
    <property type="entry name" value="7,8-Dihydro-6-hydroxymethylpterin-pyrophosphokinase HPPK"/>
    <property type="match status" value="1"/>
</dbReference>
<proteinExistence type="predicted"/>
<evidence type="ECO:0000256" key="4">
    <source>
        <dbReference type="ARBA" id="ARBA00022741"/>
    </source>
</evidence>
<sequence length="173" mass="19364">MARVYLSIGSNIDRHRHISACLDALHQTYGELLLSSVYESEAVGFAGDNFFNLVAGIDTSLGVGELAGQLRHIETANGRRRDGPRFSSRTLDIDILTYGDVAGTVDGVALPRDEVTKNAFVLWPLAEIAPQVLHPVLKCSYGELWERYDKRRQQLWIADFSWRGQQFSRAALK</sequence>
<evidence type="ECO:0000259" key="8">
    <source>
        <dbReference type="Pfam" id="PF01288"/>
    </source>
</evidence>
<dbReference type="UniPathway" id="UPA00077">
    <property type="reaction ID" value="UER00155"/>
</dbReference>
<dbReference type="InterPro" id="IPR035907">
    <property type="entry name" value="Hppk_sf"/>
</dbReference>
<comment type="caution">
    <text evidence="9">The sequence shown here is derived from an EMBL/GenBank/DDBJ whole genome shotgun (WGS) entry which is preliminary data.</text>
</comment>
<dbReference type="GO" id="GO:0016301">
    <property type="term" value="F:kinase activity"/>
    <property type="evidence" value="ECO:0007669"/>
    <property type="project" value="UniProtKB-KW"/>
</dbReference>
<dbReference type="GO" id="GO:0005524">
    <property type="term" value="F:ATP binding"/>
    <property type="evidence" value="ECO:0007669"/>
    <property type="project" value="UniProtKB-KW"/>
</dbReference>
<accession>A0A545T3R2</accession>
<dbReference type="GO" id="GO:0046654">
    <property type="term" value="P:tetrahydrofolate biosynthetic process"/>
    <property type="evidence" value="ECO:0007669"/>
    <property type="project" value="UniProtKB-UniPathway"/>
</dbReference>
<dbReference type="EMBL" id="VHSG01000020">
    <property type="protein sequence ID" value="TQV71861.1"/>
    <property type="molecule type" value="Genomic_DNA"/>
</dbReference>
<evidence type="ECO:0000256" key="6">
    <source>
        <dbReference type="ARBA" id="ARBA00022840"/>
    </source>
</evidence>
<keyword evidence="3 9" id="KW-0808">Transferase</keyword>
<keyword evidence="6" id="KW-0067">ATP-binding</keyword>
<feature type="domain" description="7,8-dihydro-6-hydroxymethylpterin-pyrophosphokinase" evidence="8">
    <location>
        <begin position="5"/>
        <end position="130"/>
    </location>
</feature>
<organism evidence="9 10">
    <name type="scientific">Exilibacterium tricleocarpae</name>
    <dbReference type="NCBI Taxonomy" id="2591008"/>
    <lineage>
        <taxon>Bacteria</taxon>
        <taxon>Pseudomonadati</taxon>
        <taxon>Pseudomonadota</taxon>
        <taxon>Gammaproteobacteria</taxon>
        <taxon>Cellvibrionales</taxon>
        <taxon>Cellvibrionaceae</taxon>
        <taxon>Exilibacterium</taxon>
    </lineage>
</organism>
<evidence type="ECO:0000313" key="9">
    <source>
        <dbReference type="EMBL" id="TQV71861.1"/>
    </source>
</evidence>
<keyword evidence="5 9" id="KW-0418">Kinase</keyword>
<evidence type="ECO:0000256" key="7">
    <source>
        <dbReference type="ARBA" id="ARBA00022909"/>
    </source>
</evidence>
<keyword evidence="4" id="KW-0547">Nucleotide-binding</keyword>
<dbReference type="NCBIfam" id="TIGR01498">
    <property type="entry name" value="folK"/>
    <property type="match status" value="1"/>
</dbReference>
<dbReference type="SUPFAM" id="SSF55083">
    <property type="entry name" value="6-hydroxymethyl-7,8-dihydropterin pyrophosphokinase, HPPK"/>
    <property type="match status" value="1"/>
</dbReference>
<dbReference type="AlphaFoldDB" id="A0A545T3R2"/>
<evidence type="ECO:0000313" key="10">
    <source>
        <dbReference type="Proteomes" id="UP000319732"/>
    </source>
</evidence>
<dbReference type="Pfam" id="PF01288">
    <property type="entry name" value="HPPK"/>
    <property type="match status" value="1"/>
</dbReference>
<evidence type="ECO:0000256" key="2">
    <source>
        <dbReference type="ARBA" id="ARBA00013253"/>
    </source>
</evidence>
<dbReference type="OrthoDB" id="9790168at2"/>
<keyword evidence="10" id="KW-1185">Reference proteome</keyword>
<dbReference type="GO" id="GO:0046656">
    <property type="term" value="P:folic acid biosynthetic process"/>
    <property type="evidence" value="ECO:0007669"/>
    <property type="project" value="UniProtKB-KW"/>
</dbReference>
<name>A0A545T3R2_9GAMM</name>
<dbReference type="PANTHER" id="PTHR43071">
    <property type="entry name" value="2-AMINO-4-HYDROXY-6-HYDROXYMETHYLDIHYDROPTERIDINE PYROPHOSPHOKINASE"/>
    <property type="match status" value="1"/>
</dbReference>
<evidence type="ECO:0000256" key="1">
    <source>
        <dbReference type="ARBA" id="ARBA00005051"/>
    </source>
</evidence>
<dbReference type="PANTHER" id="PTHR43071:SF2">
    <property type="entry name" value="2-AMINO-4-HYDROXY-6-HYDROXYMETHYLDIHYDROPTERIDINE PYROPHOSPHOKINASE"/>
    <property type="match status" value="1"/>
</dbReference>
<comment type="pathway">
    <text evidence="1">Cofactor biosynthesis; tetrahydrofolate biosynthesis; 2-amino-4-hydroxy-6-hydroxymethyl-7,8-dihydropteridine diphosphate from 7,8-dihydroneopterin triphosphate: step 4/4.</text>
</comment>
<protein>
    <recommendedName>
        <fullName evidence="2">2-amino-4-hydroxy-6-hydroxymethyldihydropteridine diphosphokinase</fullName>
        <ecNumber evidence="2">2.7.6.3</ecNumber>
    </recommendedName>
</protein>
<keyword evidence="7" id="KW-0289">Folate biosynthesis</keyword>
<evidence type="ECO:0000256" key="3">
    <source>
        <dbReference type="ARBA" id="ARBA00022679"/>
    </source>
</evidence>
<dbReference type="InterPro" id="IPR000550">
    <property type="entry name" value="Hppk"/>
</dbReference>
<dbReference type="EC" id="2.7.6.3" evidence="2"/>
<dbReference type="CDD" id="cd00483">
    <property type="entry name" value="HPPK"/>
    <property type="match status" value="1"/>
</dbReference>
<dbReference type="GO" id="GO:0003848">
    <property type="term" value="F:2-amino-4-hydroxy-6-hydroxymethyldihydropteridine diphosphokinase activity"/>
    <property type="evidence" value="ECO:0007669"/>
    <property type="project" value="UniProtKB-EC"/>
</dbReference>